<evidence type="ECO:0000313" key="2">
    <source>
        <dbReference type="EMBL" id="QAT63162.1"/>
    </source>
</evidence>
<keyword evidence="3" id="KW-1185">Reference proteome</keyword>
<dbReference type="CDD" id="cd10936">
    <property type="entry name" value="CE4_DAC2"/>
    <property type="match status" value="1"/>
</dbReference>
<dbReference type="SUPFAM" id="SSF88713">
    <property type="entry name" value="Glycoside hydrolase/deacetylase"/>
    <property type="match status" value="1"/>
</dbReference>
<keyword evidence="1" id="KW-0472">Membrane</keyword>
<organism evidence="2 3">
    <name type="scientific">Acidilutibacter cellobiosedens</name>
    <dbReference type="NCBI Taxonomy" id="2507161"/>
    <lineage>
        <taxon>Bacteria</taxon>
        <taxon>Bacillati</taxon>
        <taxon>Bacillota</taxon>
        <taxon>Tissierellia</taxon>
        <taxon>Tissierellales</taxon>
        <taxon>Acidilutibacteraceae</taxon>
        <taxon>Acidilutibacter</taxon>
    </lineage>
</organism>
<dbReference type="GO" id="GO:0005975">
    <property type="term" value="P:carbohydrate metabolic process"/>
    <property type="evidence" value="ECO:0007669"/>
    <property type="project" value="InterPro"/>
</dbReference>
<dbReference type="Pfam" id="PF04748">
    <property type="entry name" value="Polysacc_deac_2"/>
    <property type="match status" value="1"/>
</dbReference>
<dbReference type="Gene3D" id="3.20.20.370">
    <property type="entry name" value="Glycoside hydrolase/deacetylase"/>
    <property type="match status" value="1"/>
</dbReference>
<dbReference type="InterPro" id="IPR006837">
    <property type="entry name" value="Divergent_DAC"/>
</dbReference>
<protein>
    <submittedName>
        <fullName evidence="2">Divergent polysaccharide deacetylase family protein</fullName>
    </submittedName>
</protein>
<dbReference type="OrthoDB" id="9784811at2"/>
<proteinExistence type="predicted"/>
<dbReference type="PANTHER" id="PTHR30105:SF2">
    <property type="entry name" value="DIVERGENT POLYSACCHARIDE DEACETYLASE SUPERFAMILY"/>
    <property type="match status" value="1"/>
</dbReference>
<gene>
    <name evidence="2" type="ORF">EQM13_17095</name>
</gene>
<dbReference type="InterPro" id="IPR011330">
    <property type="entry name" value="Glyco_hydro/deAcase_b/a-brl"/>
</dbReference>
<sequence length="273" mass="30704">MLYIKRKVLYIMVIAIIMSIFIPKFIFKYKAVSTYANKKSYIALVIDDLGEHGDGTDELLKLDIPVTVAVMPFLECSKEDAELFHNVGFEVILHLPMESETGNKKWLGPKPITSSMTNEEIRNVVNEGLDEIKWAKGINNHMGSKSIKDERIMAEVLKVAQENNLFFLDSKTGTITVAKNISEKLNVMYFERDIFLDNSKSEKEITKAMDKLEDIAKSKGYAVGIGHIGGQGGKVTVNIINKMSKEMKNRGIEFVYLSELKRIADGSEKVNAD</sequence>
<evidence type="ECO:0000313" key="3">
    <source>
        <dbReference type="Proteomes" id="UP000287969"/>
    </source>
</evidence>
<keyword evidence="1" id="KW-1133">Transmembrane helix</keyword>
<dbReference type="Proteomes" id="UP000287969">
    <property type="component" value="Chromosome"/>
</dbReference>
<dbReference type="RefSeq" id="WP_128753333.1">
    <property type="nucleotide sequence ID" value="NZ_CP035282.1"/>
</dbReference>
<dbReference type="KEGG" id="spoa:EQM13_17095"/>
<feature type="transmembrane region" description="Helical" evidence="1">
    <location>
        <begin position="7"/>
        <end position="27"/>
    </location>
</feature>
<evidence type="ECO:0000256" key="1">
    <source>
        <dbReference type="SAM" id="Phobius"/>
    </source>
</evidence>
<accession>A0A410QGD7</accession>
<reference evidence="3" key="1">
    <citation type="submission" date="2019-01" db="EMBL/GenBank/DDBJ databases">
        <title>Draft genomes of a novel of Sporanaerobacter strains.</title>
        <authorList>
            <person name="Ma S."/>
        </authorList>
    </citation>
    <scope>NUCLEOTIDE SEQUENCE [LARGE SCALE GENOMIC DNA]</scope>
    <source>
        <strain evidence="3">NJN-17</strain>
    </source>
</reference>
<name>A0A410QGD7_9FIRM</name>
<keyword evidence="1" id="KW-0812">Transmembrane</keyword>
<dbReference type="PANTHER" id="PTHR30105">
    <property type="entry name" value="UNCHARACTERIZED YIBQ-RELATED"/>
    <property type="match status" value="1"/>
</dbReference>
<dbReference type="AlphaFoldDB" id="A0A410QGD7"/>
<dbReference type="EMBL" id="CP035282">
    <property type="protein sequence ID" value="QAT63162.1"/>
    <property type="molecule type" value="Genomic_DNA"/>
</dbReference>